<keyword evidence="13" id="KW-1185">Reference proteome</keyword>
<dbReference type="InterPro" id="IPR059179">
    <property type="entry name" value="MLKL-like_MCAfunc"/>
</dbReference>
<dbReference type="Proteomes" id="UP000054549">
    <property type="component" value="Unassembled WGS sequence"/>
</dbReference>
<dbReference type="CDD" id="cd21037">
    <property type="entry name" value="MLKL_NTD"/>
    <property type="match status" value="1"/>
</dbReference>
<dbReference type="InterPro" id="IPR000719">
    <property type="entry name" value="Prot_kinase_dom"/>
</dbReference>
<keyword evidence="3" id="KW-0808">Transferase</keyword>
<accession>A0A0C2SPZ9</accession>
<dbReference type="Gene3D" id="1.10.510.10">
    <property type="entry name" value="Transferase(Phosphotransferase) domain 1"/>
    <property type="match status" value="1"/>
</dbReference>
<dbReference type="GO" id="GO:0004674">
    <property type="term" value="F:protein serine/threonine kinase activity"/>
    <property type="evidence" value="ECO:0007669"/>
    <property type="project" value="UniProtKB-KW"/>
</dbReference>
<feature type="compositionally biased region" description="Polar residues" evidence="10">
    <location>
        <begin position="124"/>
        <end position="158"/>
    </location>
</feature>
<dbReference type="SUPFAM" id="SSF56112">
    <property type="entry name" value="Protein kinase-like (PK-like)"/>
    <property type="match status" value="1"/>
</dbReference>
<evidence type="ECO:0000256" key="6">
    <source>
        <dbReference type="ARBA" id="ARBA00022840"/>
    </source>
</evidence>
<dbReference type="GO" id="GO:0005524">
    <property type="term" value="F:ATP binding"/>
    <property type="evidence" value="ECO:0007669"/>
    <property type="project" value="UniProtKB-UniRule"/>
</dbReference>
<evidence type="ECO:0000313" key="13">
    <source>
        <dbReference type="Proteomes" id="UP000054549"/>
    </source>
</evidence>
<dbReference type="InParanoid" id="A0A0C2SPZ9"/>
<evidence type="ECO:0000313" key="12">
    <source>
        <dbReference type="EMBL" id="KIL65330.1"/>
    </source>
</evidence>
<feature type="region of interest" description="Disordered" evidence="10">
    <location>
        <begin position="86"/>
        <end position="164"/>
    </location>
</feature>
<reference evidence="12 13" key="1">
    <citation type="submission" date="2014-04" db="EMBL/GenBank/DDBJ databases">
        <title>Evolutionary Origins and Diversification of the Mycorrhizal Mutualists.</title>
        <authorList>
            <consortium name="DOE Joint Genome Institute"/>
            <consortium name="Mycorrhizal Genomics Consortium"/>
            <person name="Kohler A."/>
            <person name="Kuo A."/>
            <person name="Nagy L.G."/>
            <person name="Floudas D."/>
            <person name="Copeland A."/>
            <person name="Barry K.W."/>
            <person name="Cichocki N."/>
            <person name="Veneault-Fourrey C."/>
            <person name="LaButti K."/>
            <person name="Lindquist E.A."/>
            <person name="Lipzen A."/>
            <person name="Lundell T."/>
            <person name="Morin E."/>
            <person name="Murat C."/>
            <person name="Riley R."/>
            <person name="Ohm R."/>
            <person name="Sun H."/>
            <person name="Tunlid A."/>
            <person name="Henrissat B."/>
            <person name="Grigoriev I.V."/>
            <person name="Hibbett D.S."/>
            <person name="Martin F."/>
        </authorList>
    </citation>
    <scope>NUCLEOTIDE SEQUENCE [LARGE SCALE GENOMIC DNA]</scope>
    <source>
        <strain evidence="12 13">Koide BX008</strain>
    </source>
</reference>
<sequence>MWRSLPWICFHYSRTKGLRGLNKVCSAPGSFQDSMPDIKKLAKKLLSGRNSNNRSPASASPALVALPTVPNDGQDVYLTLSEPTRHIELPGESPDPPATPDEEHLSPRKIAPWTSPRSEPALSRQVSSSTLHESISRLESSSNIGLAQSSAQHNTRPWHNSPGKKHLWFVPMEQTTMHDETRNRVAQAISCTLDLTGDAAHAALFAGVELMRYAPIPGLEAAGMALLQIWDAVQQVTYNRMRCLRLAMRSADSLISIREEIAQLNDVVGKQLEVPLRRFEKTLISILSTLQQQINLSGFERYLKREQLTESIENCTVALDDCLMSFTLSIMLRIAESTMVRKQSYNQPLLLMASEEPTLLDELDVPFTDEPEEDVIEAWKRLNEEDNKTDALQDGHDYRASLEHAVNTRDETVVIRLLQVGHSEFPKTLIVLLKDAFSTLRKRDEERALHRAGGRLLRSQTYPIDHPGPTGGKNPRRQPTIDSTESILHMLDASRRESRGHPSVVRSWDIARDDVRLGDVIGRGHFSTVYKGIWRGRTVAVKVLNPATASKEEFRNELTVWRSLSTTTKSTDISKLYGSSSFSGDLSRMLVGPYMRHGSLSDYLKRCEWDAAGEKPALFLRRGPYDVDYLKFMHQIARGMEFIHENGILHGDLRAANVLVNDRLKCVIADFGCSKFITQVTYEDPFPTHALRWQAPEIMGRRSLRSTQADVYAYAMTCVEIVSWGNIPWPTLSDDLIKEEVLRKKARPPISSQVQELKIQPLIQACWGDAPASRPSFKDIATSLQNLRYPQVEK</sequence>
<keyword evidence="4 9" id="KW-0547">Nucleotide-binding</keyword>
<dbReference type="InterPro" id="IPR001245">
    <property type="entry name" value="Ser-Thr/Tyr_kinase_cat_dom"/>
</dbReference>
<evidence type="ECO:0000256" key="1">
    <source>
        <dbReference type="ARBA" id="ARBA00012513"/>
    </source>
</evidence>
<evidence type="ECO:0000256" key="9">
    <source>
        <dbReference type="PROSITE-ProRule" id="PRU10141"/>
    </source>
</evidence>
<keyword evidence="5" id="KW-0418">Kinase</keyword>
<name>A0A0C2SPZ9_AMAMK</name>
<feature type="compositionally biased region" description="Low complexity" evidence="10">
    <location>
        <begin position="49"/>
        <end position="67"/>
    </location>
</feature>
<protein>
    <recommendedName>
        <fullName evidence="1">non-specific serine/threonine protein kinase</fullName>
        <ecNumber evidence="1">2.7.11.1</ecNumber>
    </recommendedName>
</protein>
<evidence type="ECO:0000256" key="10">
    <source>
        <dbReference type="SAM" id="MobiDB-lite"/>
    </source>
</evidence>
<dbReference type="Gene3D" id="1.20.930.20">
    <property type="entry name" value="Adaptor protein Cbl, N-terminal domain"/>
    <property type="match status" value="1"/>
</dbReference>
<feature type="binding site" evidence="9">
    <location>
        <position position="542"/>
    </location>
    <ligand>
        <name>ATP</name>
        <dbReference type="ChEBI" id="CHEBI:30616"/>
    </ligand>
</feature>
<comment type="catalytic activity">
    <reaction evidence="8">
        <text>L-seryl-[protein] + ATP = O-phospho-L-seryl-[protein] + ADP + H(+)</text>
        <dbReference type="Rhea" id="RHEA:17989"/>
        <dbReference type="Rhea" id="RHEA-COMP:9863"/>
        <dbReference type="Rhea" id="RHEA-COMP:11604"/>
        <dbReference type="ChEBI" id="CHEBI:15378"/>
        <dbReference type="ChEBI" id="CHEBI:29999"/>
        <dbReference type="ChEBI" id="CHEBI:30616"/>
        <dbReference type="ChEBI" id="CHEBI:83421"/>
        <dbReference type="ChEBI" id="CHEBI:456216"/>
        <dbReference type="EC" id="2.7.11.1"/>
    </reaction>
</comment>
<feature type="domain" description="Protein kinase" evidence="11">
    <location>
        <begin position="515"/>
        <end position="792"/>
    </location>
</feature>
<dbReference type="PROSITE" id="PS50011">
    <property type="entry name" value="PROTEIN_KINASE_DOM"/>
    <property type="match status" value="1"/>
</dbReference>
<dbReference type="InterPro" id="IPR011009">
    <property type="entry name" value="Kinase-like_dom_sf"/>
</dbReference>
<evidence type="ECO:0000256" key="5">
    <source>
        <dbReference type="ARBA" id="ARBA00022777"/>
    </source>
</evidence>
<dbReference type="EMBL" id="KN818243">
    <property type="protein sequence ID" value="KIL65330.1"/>
    <property type="molecule type" value="Genomic_DNA"/>
</dbReference>
<keyword evidence="6 9" id="KW-0067">ATP-binding</keyword>
<keyword evidence="2" id="KW-0723">Serine/threonine-protein kinase</keyword>
<dbReference type="AlphaFoldDB" id="A0A0C2SPZ9"/>
<feature type="region of interest" description="Disordered" evidence="10">
    <location>
        <begin position="48"/>
        <end position="68"/>
    </location>
</feature>
<evidence type="ECO:0000259" key="11">
    <source>
        <dbReference type="PROSITE" id="PS50011"/>
    </source>
</evidence>
<comment type="catalytic activity">
    <reaction evidence="7">
        <text>L-threonyl-[protein] + ATP = O-phospho-L-threonyl-[protein] + ADP + H(+)</text>
        <dbReference type="Rhea" id="RHEA:46608"/>
        <dbReference type="Rhea" id="RHEA-COMP:11060"/>
        <dbReference type="Rhea" id="RHEA-COMP:11605"/>
        <dbReference type="ChEBI" id="CHEBI:15378"/>
        <dbReference type="ChEBI" id="CHEBI:30013"/>
        <dbReference type="ChEBI" id="CHEBI:30616"/>
        <dbReference type="ChEBI" id="CHEBI:61977"/>
        <dbReference type="ChEBI" id="CHEBI:456216"/>
        <dbReference type="EC" id="2.7.11.1"/>
    </reaction>
</comment>
<dbReference type="PRINTS" id="PR00109">
    <property type="entry name" value="TYRKINASE"/>
</dbReference>
<evidence type="ECO:0000256" key="2">
    <source>
        <dbReference type="ARBA" id="ARBA00022527"/>
    </source>
</evidence>
<dbReference type="HOGENOM" id="CLU_341323_0_0_1"/>
<dbReference type="InterPro" id="IPR051681">
    <property type="entry name" value="Ser/Thr_Kinases-Pseudokinases"/>
</dbReference>
<organism evidence="12 13">
    <name type="scientific">Amanita muscaria (strain Koide BX008)</name>
    <dbReference type="NCBI Taxonomy" id="946122"/>
    <lineage>
        <taxon>Eukaryota</taxon>
        <taxon>Fungi</taxon>
        <taxon>Dikarya</taxon>
        <taxon>Basidiomycota</taxon>
        <taxon>Agaricomycotina</taxon>
        <taxon>Agaricomycetes</taxon>
        <taxon>Agaricomycetidae</taxon>
        <taxon>Agaricales</taxon>
        <taxon>Pluteineae</taxon>
        <taxon>Amanitaceae</taxon>
        <taxon>Amanita</taxon>
    </lineage>
</organism>
<dbReference type="InterPro" id="IPR008266">
    <property type="entry name" value="Tyr_kinase_AS"/>
</dbReference>
<evidence type="ECO:0000256" key="3">
    <source>
        <dbReference type="ARBA" id="ARBA00022679"/>
    </source>
</evidence>
<dbReference type="PROSITE" id="PS00109">
    <property type="entry name" value="PROTEIN_KINASE_TYR"/>
    <property type="match status" value="1"/>
</dbReference>
<dbReference type="PANTHER" id="PTHR44329:SF285">
    <property type="entry name" value="V-MOS MOLONEY MURINE SARCOMA VIRAL ONCO HOMOLOG"/>
    <property type="match status" value="1"/>
</dbReference>
<dbReference type="InterPro" id="IPR036537">
    <property type="entry name" value="Adaptor_Cbl_N_dom_sf"/>
</dbReference>
<dbReference type="Pfam" id="PF07714">
    <property type="entry name" value="PK_Tyr_Ser-Thr"/>
    <property type="match status" value="1"/>
</dbReference>
<evidence type="ECO:0000256" key="7">
    <source>
        <dbReference type="ARBA" id="ARBA00047899"/>
    </source>
</evidence>
<dbReference type="InterPro" id="IPR017441">
    <property type="entry name" value="Protein_kinase_ATP_BS"/>
</dbReference>
<evidence type="ECO:0000256" key="8">
    <source>
        <dbReference type="ARBA" id="ARBA00048679"/>
    </source>
</evidence>
<dbReference type="GO" id="GO:0007166">
    <property type="term" value="P:cell surface receptor signaling pathway"/>
    <property type="evidence" value="ECO:0007669"/>
    <property type="project" value="InterPro"/>
</dbReference>
<gene>
    <name evidence="12" type="ORF">M378DRAFT_162277</name>
</gene>
<dbReference type="STRING" id="946122.A0A0C2SPZ9"/>
<feature type="region of interest" description="Disordered" evidence="10">
    <location>
        <begin position="459"/>
        <end position="480"/>
    </location>
</feature>
<dbReference type="PANTHER" id="PTHR44329">
    <property type="entry name" value="SERINE/THREONINE-PROTEIN KINASE TNNI3K-RELATED"/>
    <property type="match status" value="1"/>
</dbReference>
<proteinExistence type="predicted"/>
<dbReference type="PROSITE" id="PS00107">
    <property type="entry name" value="PROTEIN_KINASE_ATP"/>
    <property type="match status" value="1"/>
</dbReference>
<dbReference type="OrthoDB" id="1668230at2759"/>
<dbReference type="EC" id="2.7.11.1" evidence="1"/>
<evidence type="ECO:0000256" key="4">
    <source>
        <dbReference type="ARBA" id="ARBA00022741"/>
    </source>
</evidence>